<dbReference type="SUPFAM" id="SSF56519">
    <property type="entry name" value="Penicillin binding protein dimerisation domain"/>
    <property type="match status" value="1"/>
</dbReference>
<dbReference type="PANTHER" id="PTHR30627:SF1">
    <property type="entry name" value="PEPTIDOGLYCAN D,D-TRANSPEPTIDASE FTSI"/>
    <property type="match status" value="1"/>
</dbReference>
<evidence type="ECO:0000256" key="3">
    <source>
        <dbReference type="ARBA" id="ARBA00023136"/>
    </source>
</evidence>
<comment type="subcellular location">
    <subcellularLocation>
        <location evidence="1">Membrane</location>
    </subcellularLocation>
</comment>
<dbReference type="Gene3D" id="3.90.1310.10">
    <property type="entry name" value="Penicillin-binding protein 2a (Domain 2)"/>
    <property type="match status" value="1"/>
</dbReference>
<dbReference type="InterPro" id="IPR001460">
    <property type="entry name" value="PCN-bd_Tpept"/>
</dbReference>
<dbReference type="GO" id="GO:0071555">
    <property type="term" value="P:cell wall organization"/>
    <property type="evidence" value="ECO:0007669"/>
    <property type="project" value="TreeGrafter"/>
</dbReference>
<feature type="domain" description="Penicillin-binding protein dimerisation" evidence="6">
    <location>
        <begin position="83"/>
        <end position="187"/>
    </location>
</feature>
<keyword evidence="8" id="KW-1185">Reference proteome</keyword>
<name>A0A2Z3HKE9_9CAUL</name>
<dbReference type="EMBL" id="CP029479">
    <property type="protein sequence ID" value="AWM77003.1"/>
    <property type="molecule type" value="Genomic_DNA"/>
</dbReference>
<reference evidence="8" key="1">
    <citation type="submission" date="2018-05" db="EMBL/GenBank/DDBJ databases">
        <title>Genome sequencing of Phenylobacterium sp. HYN0004.</title>
        <authorList>
            <person name="Yi H."/>
            <person name="Baek C."/>
        </authorList>
    </citation>
    <scope>NUCLEOTIDE SEQUENCE [LARGE SCALE GENOMIC DNA]</scope>
    <source>
        <strain evidence="8">HYN0004</strain>
    </source>
</reference>
<sequence length="585" mass="61968">MSLIHTGLPAPGWRWIKDRLWSLERAFEKSRASGRAENDARIRIFVVMVLFLAGFACLAVGATRLALFSGIDVAGVRGGGAGPGRAPLVDRRGALLAADLPYYTLYLDPRDVWDRAETRAAVLSALPDLSVTRLDRALKSSRRTFLAGPLSPRERDRVHALGLPGLVFEQEPRRVYPLGNSAAHLIGFSDTGGEGLAGAEGALNDRIRAGAPDQQPTPLSIDVRVQAALDDELNAAATRLQAKGAVGLITNVQTGEILAMSSWPAFDPNHAGESSPDQLRNRAVASVFEMGSTFKVFTLAVGLDTGQITPETVFSTTKGMNIGSRVIRDLHAVGHDMTARDIFLKSSNIGASQIALKVGGPTMTNYFEAFGLFKAAPIELSESARPILPREWNPNTVASASFGHAISVSPVALAAGVGSVLNGGRYLPLTLQPMRAGARPQGRQVLKEETSRQMLDLMRRNVLEGSGRRANAPGLRVGGKTGSAEKVIGGRYVRDKVLASFAGVFPTDGALSDDRYMVLIMIDEPVADAESGGRTGGLTAAPTAGKVIDRVAPFLGVNRRFEQVAALPAPVVAPVQTAPAPAGGR</sequence>
<dbReference type="InterPro" id="IPR005311">
    <property type="entry name" value="PBP_dimer"/>
</dbReference>
<keyword evidence="2" id="KW-0645">Protease</keyword>
<dbReference type="SUPFAM" id="SSF56601">
    <property type="entry name" value="beta-lactamase/transpeptidase-like"/>
    <property type="match status" value="1"/>
</dbReference>
<dbReference type="GO" id="GO:0008658">
    <property type="term" value="F:penicillin binding"/>
    <property type="evidence" value="ECO:0007669"/>
    <property type="project" value="InterPro"/>
</dbReference>
<dbReference type="InterPro" id="IPR050515">
    <property type="entry name" value="Beta-lactam/transpept"/>
</dbReference>
<evidence type="ECO:0000256" key="4">
    <source>
        <dbReference type="SAM" id="Phobius"/>
    </source>
</evidence>
<evidence type="ECO:0000259" key="5">
    <source>
        <dbReference type="Pfam" id="PF00905"/>
    </source>
</evidence>
<accession>A0A2Z3HKE9</accession>
<keyword evidence="4" id="KW-1133">Transmembrane helix</keyword>
<dbReference type="GO" id="GO:0005886">
    <property type="term" value="C:plasma membrane"/>
    <property type="evidence" value="ECO:0007669"/>
    <property type="project" value="TreeGrafter"/>
</dbReference>
<evidence type="ECO:0000256" key="1">
    <source>
        <dbReference type="ARBA" id="ARBA00004370"/>
    </source>
</evidence>
<feature type="domain" description="Penicillin-binding protein transpeptidase" evidence="5">
    <location>
        <begin position="248"/>
        <end position="545"/>
    </location>
</feature>
<dbReference type="Proteomes" id="UP000247763">
    <property type="component" value="Chromosome"/>
</dbReference>
<keyword evidence="3 4" id="KW-0472">Membrane</keyword>
<gene>
    <name evidence="7" type="ORF">HYN04_04075</name>
</gene>
<dbReference type="InterPro" id="IPR036138">
    <property type="entry name" value="PBP_dimer_sf"/>
</dbReference>
<dbReference type="AlphaFoldDB" id="A0A2Z3HKE9"/>
<evidence type="ECO:0000313" key="8">
    <source>
        <dbReference type="Proteomes" id="UP000247763"/>
    </source>
</evidence>
<dbReference type="RefSeq" id="WP_110449572.1">
    <property type="nucleotide sequence ID" value="NZ_CP029479.1"/>
</dbReference>
<feature type="transmembrane region" description="Helical" evidence="4">
    <location>
        <begin position="44"/>
        <end position="67"/>
    </location>
</feature>
<organism evidence="7 8">
    <name type="scientific">Phenylobacterium parvum</name>
    <dbReference type="NCBI Taxonomy" id="2201350"/>
    <lineage>
        <taxon>Bacteria</taxon>
        <taxon>Pseudomonadati</taxon>
        <taxon>Pseudomonadota</taxon>
        <taxon>Alphaproteobacteria</taxon>
        <taxon>Caulobacterales</taxon>
        <taxon>Caulobacteraceae</taxon>
        <taxon>Phenylobacterium</taxon>
    </lineage>
</organism>
<dbReference type="Gene3D" id="3.40.710.10">
    <property type="entry name" value="DD-peptidase/beta-lactamase superfamily"/>
    <property type="match status" value="1"/>
</dbReference>
<dbReference type="GO" id="GO:0004180">
    <property type="term" value="F:carboxypeptidase activity"/>
    <property type="evidence" value="ECO:0007669"/>
    <property type="project" value="UniProtKB-KW"/>
</dbReference>
<evidence type="ECO:0000313" key="7">
    <source>
        <dbReference type="EMBL" id="AWM77003.1"/>
    </source>
</evidence>
<keyword evidence="2" id="KW-0378">Hydrolase</keyword>
<dbReference type="Pfam" id="PF03717">
    <property type="entry name" value="PBP_dimer"/>
    <property type="match status" value="1"/>
</dbReference>
<keyword evidence="4" id="KW-0812">Transmembrane</keyword>
<evidence type="ECO:0000256" key="2">
    <source>
        <dbReference type="ARBA" id="ARBA00022645"/>
    </source>
</evidence>
<dbReference type="KEGG" id="phb:HYN04_04075"/>
<dbReference type="Pfam" id="PF00905">
    <property type="entry name" value="Transpeptidase"/>
    <property type="match status" value="1"/>
</dbReference>
<keyword evidence="2" id="KW-0121">Carboxypeptidase</keyword>
<evidence type="ECO:0000259" key="6">
    <source>
        <dbReference type="Pfam" id="PF03717"/>
    </source>
</evidence>
<dbReference type="OrthoDB" id="9789078at2"/>
<proteinExistence type="predicted"/>
<dbReference type="InterPro" id="IPR012338">
    <property type="entry name" value="Beta-lactam/transpept-like"/>
</dbReference>
<dbReference type="Gene3D" id="3.30.450.330">
    <property type="match status" value="1"/>
</dbReference>
<protein>
    <submittedName>
        <fullName evidence="7">Penicillin-binding protein</fullName>
    </submittedName>
</protein>
<dbReference type="PANTHER" id="PTHR30627">
    <property type="entry name" value="PEPTIDOGLYCAN D,D-TRANSPEPTIDASE"/>
    <property type="match status" value="1"/>
</dbReference>